<gene>
    <name evidence="2" type="ORF">FLJC2902T_00530</name>
</gene>
<sequence length="94" mass="11070">METKHEKIVKITKRIVFISLGLMFAVRYFDNGNYSDKSVYITVGLAMMSSLAFLYRLNFEIKNKLFDVKKNLPSIIFLVLTIVIFILFYIYDIE</sequence>
<reference evidence="2 3" key="1">
    <citation type="submission" date="2013-08" db="EMBL/GenBank/DDBJ databases">
        <title>Flavobacterium limnosediminis JC2902 genome sequencing.</title>
        <authorList>
            <person name="Lee K."/>
            <person name="Yi H."/>
            <person name="Park S."/>
            <person name="Chun J."/>
        </authorList>
    </citation>
    <scope>NUCLEOTIDE SEQUENCE [LARGE SCALE GENOMIC DNA]</scope>
    <source>
        <strain evidence="2 3">JC2902</strain>
    </source>
</reference>
<dbReference type="STRING" id="1341181.FLJC2902T_00530"/>
<feature type="transmembrane region" description="Helical" evidence="1">
    <location>
        <begin position="12"/>
        <end position="29"/>
    </location>
</feature>
<proteinExistence type="predicted"/>
<keyword evidence="1" id="KW-0812">Transmembrane</keyword>
<dbReference type="Proteomes" id="UP000018004">
    <property type="component" value="Unassembled WGS sequence"/>
</dbReference>
<evidence type="ECO:0000256" key="1">
    <source>
        <dbReference type="SAM" id="Phobius"/>
    </source>
</evidence>
<evidence type="ECO:0000313" key="2">
    <source>
        <dbReference type="EMBL" id="ESU29585.1"/>
    </source>
</evidence>
<dbReference type="AlphaFoldDB" id="V6SYU4"/>
<keyword evidence="3" id="KW-1185">Reference proteome</keyword>
<keyword evidence="1" id="KW-0472">Membrane</keyword>
<comment type="caution">
    <text evidence="2">The sequence shown here is derived from an EMBL/GenBank/DDBJ whole genome shotgun (WGS) entry which is preliminary data.</text>
</comment>
<name>V6SYU4_9FLAO</name>
<dbReference type="PATRIC" id="fig|1341181.4.peg.51"/>
<keyword evidence="1" id="KW-1133">Transmembrane helix</keyword>
<protein>
    <submittedName>
        <fullName evidence="2">Uncharacterized protein</fullName>
    </submittedName>
</protein>
<feature type="transmembrane region" description="Helical" evidence="1">
    <location>
        <begin position="71"/>
        <end position="91"/>
    </location>
</feature>
<accession>V6SYU4</accession>
<evidence type="ECO:0000313" key="3">
    <source>
        <dbReference type="Proteomes" id="UP000018004"/>
    </source>
</evidence>
<feature type="transmembrane region" description="Helical" evidence="1">
    <location>
        <begin position="41"/>
        <end position="59"/>
    </location>
</feature>
<organism evidence="2 3">
    <name type="scientific">Flavobacterium limnosediminis JC2902</name>
    <dbReference type="NCBI Taxonomy" id="1341181"/>
    <lineage>
        <taxon>Bacteria</taxon>
        <taxon>Pseudomonadati</taxon>
        <taxon>Bacteroidota</taxon>
        <taxon>Flavobacteriia</taxon>
        <taxon>Flavobacteriales</taxon>
        <taxon>Flavobacteriaceae</taxon>
        <taxon>Flavobacterium</taxon>
    </lineage>
</organism>
<dbReference type="EMBL" id="AVGG01000001">
    <property type="protein sequence ID" value="ESU29585.1"/>
    <property type="molecule type" value="Genomic_DNA"/>
</dbReference>